<accession>A0A8R1DJP5</accession>
<dbReference type="PANTHER" id="PTHR38622">
    <property type="entry name" value="PROTEIN CBG07046"/>
    <property type="match status" value="1"/>
</dbReference>
<evidence type="ECO:0000256" key="1">
    <source>
        <dbReference type="ARBA" id="ARBA00004141"/>
    </source>
</evidence>
<comment type="caution">
    <text evidence="6">Lacks conserved residue(s) required for the propagation of feature annotation.</text>
</comment>
<evidence type="ECO:0000313" key="8">
    <source>
        <dbReference type="Proteomes" id="UP000005237"/>
    </source>
</evidence>
<feature type="transmembrane region" description="Helical" evidence="6">
    <location>
        <begin position="31"/>
        <end position="51"/>
    </location>
</feature>
<feature type="transmembrane region" description="Helical" evidence="6">
    <location>
        <begin position="102"/>
        <end position="120"/>
    </location>
</feature>
<evidence type="ECO:0000256" key="2">
    <source>
        <dbReference type="ARBA" id="ARBA00005692"/>
    </source>
</evidence>
<dbReference type="InterPro" id="IPR000609">
    <property type="entry name" value="7TM_GPCR_serpentine_rcpt_Srg"/>
</dbReference>
<comment type="similarity">
    <text evidence="2 6">Belongs to the nematode receptor-like protein srg family.</text>
</comment>
<comment type="subcellular location">
    <subcellularLocation>
        <location evidence="1">Membrane</location>
        <topology evidence="1">Multi-pass membrane protein</topology>
    </subcellularLocation>
</comment>
<name>A0A8R1DJP5_CAEJA</name>
<keyword evidence="5 6" id="KW-0472">Membrane</keyword>
<dbReference type="Proteomes" id="UP000005237">
    <property type="component" value="Unassembled WGS sequence"/>
</dbReference>
<keyword evidence="8" id="KW-1185">Reference proteome</keyword>
<sequence>MVEVVFYVEQGEWKSEFLSEFHLWSKAFDTTAIVVSEFLAILFITLTYYRLQKLKLKIGHLEINLILVTALHFFPNLCILIPQFTAFVPLKTDITAFLNKNIYYTIYIITISHSVTIILTHKPIRKGYFEIIGLRKHIPITPILNFS</sequence>
<dbReference type="Pfam" id="PF02118">
    <property type="entry name" value="Srg"/>
    <property type="match status" value="1"/>
</dbReference>
<dbReference type="GO" id="GO:0004888">
    <property type="term" value="F:transmembrane signaling receptor activity"/>
    <property type="evidence" value="ECO:0007669"/>
    <property type="project" value="InterPro"/>
</dbReference>
<reference evidence="8" key="1">
    <citation type="submission" date="2010-08" db="EMBL/GenBank/DDBJ databases">
        <authorList>
            <consortium name="Caenorhabditis japonica Sequencing Consortium"/>
            <person name="Wilson R.K."/>
        </authorList>
    </citation>
    <scope>NUCLEOTIDE SEQUENCE [LARGE SCALE GENOMIC DNA]</scope>
    <source>
        <strain evidence="8">DF5081</strain>
    </source>
</reference>
<dbReference type="EnsemblMetazoa" id="CJA04678.1">
    <property type="protein sequence ID" value="CJA04678.1"/>
    <property type="gene ID" value="WBGene00123883"/>
</dbReference>
<organism evidence="7 8">
    <name type="scientific">Caenorhabditis japonica</name>
    <dbReference type="NCBI Taxonomy" id="281687"/>
    <lineage>
        <taxon>Eukaryota</taxon>
        <taxon>Metazoa</taxon>
        <taxon>Ecdysozoa</taxon>
        <taxon>Nematoda</taxon>
        <taxon>Chromadorea</taxon>
        <taxon>Rhabditida</taxon>
        <taxon>Rhabditina</taxon>
        <taxon>Rhabditomorpha</taxon>
        <taxon>Rhabditoidea</taxon>
        <taxon>Rhabditidae</taxon>
        <taxon>Peloderinae</taxon>
        <taxon>Caenorhabditis</taxon>
    </lineage>
</organism>
<dbReference type="GO" id="GO:0007606">
    <property type="term" value="P:sensory perception of chemical stimulus"/>
    <property type="evidence" value="ECO:0007669"/>
    <property type="project" value="UniProtKB-UniRule"/>
</dbReference>
<evidence type="ECO:0000256" key="5">
    <source>
        <dbReference type="ARBA" id="ARBA00023136"/>
    </source>
</evidence>
<reference evidence="7" key="2">
    <citation type="submission" date="2022-06" db="UniProtKB">
        <authorList>
            <consortium name="EnsemblMetazoa"/>
        </authorList>
    </citation>
    <scope>IDENTIFICATION</scope>
    <source>
        <strain evidence="7">DF5081</strain>
    </source>
</reference>
<dbReference type="GO" id="GO:0016020">
    <property type="term" value="C:membrane"/>
    <property type="evidence" value="ECO:0007669"/>
    <property type="project" value="UniProtKB-SubCell"/>
</dbReference>
<dbReference type="AlphaFoldDB" id="A0A8R1DJP5"/>
<evidence type="ECO:0000256" key="4">
    <source>
        <dbReference type="ARBA" id="ARBA00022989"/>
    </source>
</evidence>
<protein>
    <recommendedName>
        <fullName evidence="6">Serpentine receptor class gamma</fullName>
    </recommendedName>
</protein>
<feature type="transmembrane region" description="Helical" evidence="6">
    <location>
        <begin position="63"/>
        <end position="82"/>
    </location>
</feature>
<evidence type="ECO:0000313" key="7">
    <source>
        <dbReference type="EnsemblMetazoa" id="CJA04678.1"/>
    </source>
</evidence>
<evidence type="ECO:0000256" key="3">
    <source>
        <dbReference type="ARBA" id="ARBA00022692"/>
    </source>
</evidence>
<evidence type="ECO:0000256" key="6">
    <source>
        <dbReference type="RuleBase" id="RU280813"/>
    </source>
</evidence>
<keyword evidence="4 6" id="KW-1133">Transmembrane helix</keyword>
<proteinExistence type="inferred from homology"/>
<keyword evidence="3 6" id="KW-0812">Transmembrane</keyword>